<accession>A0ABV8LUN6</accession>
<reference evidence="2" key="1">
    <citation type="journal article" date="2019" name="Int. J. Syst. Evol. Microbiol.">
        <title>The Global Catalogue of Microorganisms (GCM) 10K type strain sequencing project: providing services to taxonomists for standard genome sequencing and annotation.</title>
        <authorList>
            <consortium name="The Broad Institute Genomics Platform"/>
            <consortium name="The Broad Institute Genome Sequencing Center for Infectious Disease"/>
            <person name="Wu L."/>
            <person name="Ma J."/>
        </authorList>
    </citation>
    <scope>NUCLEOTIDE SEQUENCE [LARGE SCALE GENOMIC DNA]</scope>
    <source>
        <strain evidence="2">CGMCC 4.7289</strain>
    </source>
</reference>
<dbReference type="InterPro" id="IPR005502">
    <property type="entry name" value="Ribosyl_crysJ1"/>
</dbReference>
<dbReference type="Pfam" id="PF03747">
    <property type="entry name" value="ADP_ribosyl_GH"/>
    <property type="match status" value="1"/>
</dbReference>
<name>A0ABV8LUN6_9ACTN</name>
<keyword evidence="2" id="KW-1185">Reference proteome</keyword>
<dbReference type="Proteomes" id="UP001595816">
    <property type="component" value="Unassembled WGS sequence"/>
</dbReference>
<dbReference type="Gene3D" id="1.10.4080.10">
    <property type="entry name" value="ADP-ribosylation/Crystallin J1"/>
    <property type="match status" value="1"/>
</dbReference>
<proteinExistence type="predicted"/>
<organism evidence="1 2">
    <name type="scientific">Hamadaea flava</name>
    <dbReference type="NCBI Taxonomy" id="1742688"/>
    <lineage>
        <taxon>Bacteria</taxon>
        <taxon>Bacillati</taxon>
        <taxon>Actinomycetota</taxon>
        <taxon>Actinomycetes</taxon>
        <taxon>Micromonosporales</taxon>
        <taxon>Micromonosporaceae</taxon>
        <taxon>Hamadaea</taxon>
    </lineage>
</organism>
<gene>
    <name evidence="1" type="ORF">ACFOZ4_29455</name>
</gene>
<dbReference type="RefSeq" id="WP_253761103.1">
    <property type="nucleotide sequence ID" value="NZ_JAMZDZ010000001.1"/>
</dbReference>
<dbReference type="InterPro" id="IPR036705">
    <property type="entry name" value="Ribosyl_crysJ1_sf"/>
</dbReference>
<evidence type="ECO:0000313" key="1">
    <source>
        <dbReference type="EMBL" id="MFC4134756.1"/>
    </source>
</evidence>
<dbReference type="SUPFAM" id="SSF101478">
    <property type="entry name" value="ADP-ribosylglycohydrolase"/>
    <property type="match status" value="1"/>
</dbReference>
<comment type="caution">
    <text evidence="1">The sequence shown here is derived from an EMBL/GenBank/DDBJ whole genome shotgun (WGS) entry which is preliminary data.</text>
</comment>
<sequence>MRLSWVQPEDLLSHELVTARDLGKDVSKVTWRWLDAGGSLTAGSSGASATPATPELHALAEKLMAALDEQPMPVRPGEPDDFAGVKALWRNVPRQQPRHDLERLHAAWVGRAAGCVLGKPVEKIPREGIREILQSSGQWPLTGYIAGDSVPDEVTRRWPWNRRSAPTSLAEPLAAGVSDGMPEDDDLNYTLIALRLVERCGPGFTADDVAQAWLDELPGGRVFTAERIAYRNLLLGHTPPETALRGNPFREWIGAQIRTDLYGWIHPGRPDLAAECAYRDASVSHVRAGIYGAMWVAAMSSAALTADNIDDVLDAGESVVPPVSRFANAIMDGRDLATRGDSWEGVVDEIYARYGKRHWVHVLPNAALVAAALEYHGGDFAASVCAVVSAGCDTDSNGATVGAITAALAGAVPDHWAAPLRDTLRTSIPGSDKVTFTELAERTMKVST</sequence>
<evidence type="ECO:0000313" key="2">
    <source>
        <dbReference type="Proteomes" id="UP001595816"/>
    </source>
</evidence>
<protein>
    <submittedName>
        <fullName evidence="1">ADP-ribosylglycohydrolase family protein</fullName>
    </submittedName>
</protein>
<dbReference type="EMBL" id="JBHSAY010000015">
    <property type="protein sequence ID" value="MFC4134756.1"/>
    <property type="molecule type" value="Genomic_DNA"/>
</dbReference>